<protein>
    <submittedName>
        <fullName evidence="2">Rna-directed dna polymerase from mobile element jockey-like</fullName>
    </submittedName>
</protein>
<evidence type="ECO:0000313" key="2">
    <source>
        <dbReference type="EMBL" id="PKU46700.1"/>
    </source>
</evidence>
<dbReference type="SUPFAM" id="SSF56672">
    <property type="entry name" value="DNA/RNA polymerases"/>
    <property type="match status" value="1"/>
</dbReference>
<gene>
    <name evidence="2" type="ORF">llap_3017</name>
</gene>
<dbReference type="InterPro" id="IPR000477">
    <property type="entry name" value="RT_dom"/>
</dbReference>
<evidence type="ECO:0000259" key="1">
    <source>
        <dbReference type="PROSITE" id="PS50878"/>
    </source>
</evidence>
<dbReference type="OrthoDB" id="418748at2759"/>
<dbReference type="GO" id="GO:0003964">
    <property type="term" value="F:RNA-directed DNA polymerase activity"/>
    <property type="evidence" value="ECO:0007669"/>
    <property type="project" value="UniProtKB-KW"/>
</dbReference>
<dbReference type="Proteomes" id="UP000233556">
    <property type="component" value="Unassembled WGS sequence"/>
</dbReference>
<keyword evidence="2" id="KW-0548">Nucleotidyltransferase</keyword>
<reference evidence="3" key="1">
    <citation type="submission" date="2017-11" db="EMBL/GenBank/DDBJ databases">
        <authorList>
            <person name="Lima N.C."/>
            <person name="Parody-Merino A.M."/>
            <person name="Battley P.F."/>
            <person name="Fidler A.E."/>
            <person name="Prosdocimi F."/>
        </authorList>
    </citation>
    <scope>NUCLEOTIDE SEQUENCE [LARGE SCALE GENOMIC DNA]</scope>
</reference>
<dbReference type="EMBL" id="KZ505701">
    <property type="protein sequence ID" value="PKU46700.1"/>
    <property type="molecule type" value="Genomic_DNA"/>
</dbReference>
<keyword evidence="2" id="KW-0695">RNA-directed DNA polymerase</keyword>
<evidence type="ECO:0000313" key="3">
    <source>
        <dbReference type="Proteomes" id="UP000233556"/>
    </source>
</evidence>
<organism evidence="2 3">
    <name type="scientific">Limosa lapponica baueri</name>
    <dbReference type="NCBI Taxonomy" id="1758121"/>
    <lineage>
        <taxon>Eukaryota</taxon>
        <taxon>Metazoa</taxon>
        <taxon>Chordata</taxon>
        <taxon>Craniata</taxon>
        <taxon>Vertebrata</taxon>
        <taxon>Euteleostomi</taxon>
        <taxon>Archelosauria</taxon>
        <taxon>Archosauria</taxon>
        <taxon>Dinosauria</taxon>
        <taxon>Saurischia</taxon>
        <taxon>Theropoda</taxon>
        <taxon>Coelurosauria</taxon>
        <taxon>Aves</taxon>
        <taxon>Neognathae</taxon>
        <taxon>Neoaves</taxon>
        <taxon>Charadriiformes</taxon>
        <taxon>Scolopacidae</taxon>
        <taxon>Limosa</taxon>
    </lineage>
</organism>
<keyword evidence="3" id="KW-1185">Reference proteome</keyword>
<keyword evidence="2" id="KW-0808">Transferase</keyword>
<dbReference type="PROSITE" id="PS50878">
    <property type="entry name" value="RT_POL"/>
    <property type="match status" value="1"/>
</dbReference>
<sequence length="116" mass="12872">MASPRANHGRTNLVAFYDIAIALVDKGRATYITNLDLCKAFDTVPHNILVSKLESHGFDGWTTRWIRNWLDGHTEKVVVNGLMSKWRPVMSGVLQGSVLGPVLFNVFVGDMESGIE</sequence>
<feature type="domain" description="Reverse transcriptase" evidence="1">
    <location>
        <begin position="1"/>
        <end position="116"/>
    </location>
</feature>
<dbReference type="PANTHER" id="PTHR33332">
    <property type="entry name" value="REVERSE TRANSCRIPTASE DOMAIN-CONTAINING PROTEIN"/>
    <property type="match status" value="1"/>
</dbReference>
<dbReference type="AlphaFoldDB" id="A0A2I0UKY6"/>
<dbReference type="Pfam" id="PF00078">
    <property type="entry name" value="RVT_1"/>
    <property type="match status" value="1"/>
</dbReference>
<dbReference type="InterPro" id="IPR043502">
    <property type="entry name" value="DNA/RNA_pol_sf"/>
</dbReference>
<accession>A0A2I0UKY6</accession>
<name>A0A2I0UKY6_LIMLA</name>
<proteinExistence type="predicted"/>
<reference evidence="3" key="2">
    <citation type="submission" date="2017-12" db="EMBL/GenBank/DDBJ databases">
        <title>Genome sequence of the Bar-tailed Godwit (Limosa lapponica baueri).</title>
        <authorList>
            <person name="Lima N.C.B."/>
            <person name="Parody-Merino A.M."/>
            <person name="Battley P.F."/>
            <person name="Fidler A.E."/>
            <person name="Prosdocimi F."/>
        </authorList>
    </citation>
    <scope>NUCLEOTIDE SEQUENCE [LARGE SCALE GENOMIC DNA]</scope>
</reference>